<comment type="caution">
    <text evidence="2">The sequence shown here is derived from an EMBL/GenBank/DDBJ whole genome shotgun (WGS) entry which is preliminary data.</text>
</comment>
<evidence type="ECO:0000313" key="2">
    <source>
        <dbReference type="EMBL" id="GGM13945.1"/>
    </source>
</evidence>
<reference evidence="2" key="1">
    <citation type="journal article" date="2014" name="Int. J. Syst. Evol. Microbiol.">
        <title>Complete genome sequence of Corynebacterium casei LMG S-19264T (=DSM 44701T), isolated from a smear-ripened cheese.</title>
        <authorList>
            <consortium name="US DOE Joint Genome Institute (JGI-PGF)"/>
            <person name="Walter F."/>
            <person name="Albersmeier A."/>
            <person name="Kalinowski J."/>
            <person name="Ruckert C."/>
        </authorList>
    </citation>
    <scope>NUCLEOTIDE SEQUENCE</scope>
    <source>
        <strain evidence="2">JCM 3051</strain>
    </source>
</reference>
<evidence type="ECO:0000313" key="3">
    <source>
        <dbReference type="Proteomes" id="UP000655589"/>
    </source>
</evidence>
<dbReference type="Proteomes" id="UP000655589">
    <property type="component" value="Unassembled WGS sequence"/>
</dbReference>
<organism evidence="2 3">
    <name type="scientific">Promicromonospora citrea</name>
    <dbReference type="NCBI Taxonomy" id="43677"/>
    <lineage>
        <taxon>Bacteria</taxon>
        <taxon>Bacillati</taxon>
        <taxon>Actinomycetota</taxon>
        <taxon>Actinomycetes</taxon>
        <taxon>Micrococcales</taxon>
        <taxon>Promicromonosporaceae</taxon>
        <taxon>Promicromonospora</taxon>
    </lineage>
</organism>
<evidence type="ECO:0000256" key="1">
    <source>
        <dbReference type="SAM" id="MobiDB-lite"/>
    </source>
</evidence>
<reference evidence="2" key="2">
    <citation type="submission" date="2020-09" db="EMBL/GenBank/DDBJ databases">
        <authorList>
            <person name="Sun Q."/>
            <person name="Ohkuma M."/>
        </authorList>
    </citation>
    <scope>NUCLEOTIDE SEQUENCE</scope>
    <source>
        <strain evidence="2">JCM 3051</strain>
    </source>
</reference>
<dbReference type="GO" id="GO:0008641">
    <property type="term" value="F:ubiquitin-like modifier activating enzyme activity"/>
    <property type="evidence" value="ECO:0007669"/>
    <property type="project" value="InterPro"/>
</dbReference>
<sequence>MHSLRESPASGTSGPVDDGGARLPASGIVEDVRRPSPLRLRPGTPVLSRGGGEVQCGSDPRWSFVLSGLTPDEERWLGEVAERRHVTLEQAAARCGVPAERRDEIMTALVRAGVLVPVPGTVGAVTAAADGAADATVLGMLRPDGAGLVTLADRARRTVGISGLGRVGTGVAQHLGTAGVGSLVLDDPQPVQVTDVGLGGLRPADVGRARHDAVRALLAERSPRAAVRTDEVPDLGGLDVVVVVEPHAAHPARYQRLLGLGVPHLPVVVREADMVVGPLVLPGRSACVRCVDLARADVDARWPALAAQLRTTAEPAHEATLAAVAAATAAAQVLALLDGHRPAAVGACLEISLPAGLPRVHPTGPHPRCGCVYLPA</sequence>
<dbReference type="InterPro" id="IPR035985">
    <property type="entry name" value="Ubiquitin-activating_enz"/>
</dbReference>
<dbReference type="EMBL" id="BMPT01000002">
    <property type="protein sequence ID" value="GGM13945.1"/>
    <property type="molecule type" value="Genomic_DNA"/>
</dbReference>
<protein>
    <submittedName>
        <fullName evidence="2">Thiamin biosynthesis protein</fullName>
    </submittedName>
</protein>
<accession>A0A8H9GG14</accession>
<keyword evidence="3" id="KW-1185">Reference proteome</keyword>
<dbReference type="Gene3D" id="3.40.50.720">
    <property type="entry name" value="NAD(P)-binding Rossmann-like Domain"/>
    <property type="match status" value="1"/>
</dbReference>
<proteinExistence type="predicted"/>
<dbReference type="AlphaFoldDB" id="A0A8H9GG14"/>
<feature type="region of interest" description="Disordered" evidence="1">
    <location>
        <begin position="1"/>
        <end position="53"/>
    </location>
</feature>
<gene>
    <name evidence="2" type="ORF">GCM10010102_06950</name>
</gene>
<name>A0A8H9GG14_9MICO</name>
<dbReference type="SUPFAM" id="SSF69572">
    <property type="entry name" value="Activating enzymes of the ubiquitin-like proteins"/>
    <property type="match status" value="1"/>
</dbReference>